<protein>
    <recommendedName>
        <fullName evidence="1">Clr5 domain-containing protein</fullName>
    </recommendedName>
</protein>
<organism evidence="2 3">
    <name type="scientific">Xylaria bambusicola</name>
    <dbReference type="NCBI Taxonomy" id="326684"/>
    <lineage>
        <taxon>Eukaryota</taxon>
        <taxon>Fungi</taxon>
        <taxon>Dikarya</taxon>
        <taxon>Ascomycota</taxon>
        <taxon>Pezizomycotina</taxon>
        <taxon>Sordariomycetes</taxon>
        <taxon>Xylariomycetidae</taxon>
        <taxon>Xylariales</taxon>
        <taxon>Xylariaceae</taxon>
        <taxon>Xylaria</taxon>
    </lineage>
</organism>
<dbReference type="AlphaFoldDB" id="A0AAN7Z361"/>
<gene>
    <name evidence="2" type="ORF">RRF57_003202</name>
</gene>
<comment type="caution">
    <text evidence="2">The sequence shown here is derived from an EMBL/GenBank/DDBJ whole genome shotgun (WGS) entry which is preliminary data.</text>
</comment>
<dbReference type="PANTHER" id="PTHR38788">
    <property type="entry name" value="CLR5 DOMAIN-CONTAINING PROTEIN"/>
    <property type="match status" value="1"/>
</dbReference>
<evidence type="ECO:0000259" key="1">
    <source>
        <dbReference type="Pfam" id="PF14420"/>
    </source>
</evidence>
<evidence type="ECO:0000313" key="2">
    <source>
        <dbReference type="EMBL" id="KAK5627487.1"/>
    </source>
</evidence>
<dbReference type="EMBL" id="JAWHQM010000005">
    <property type="protein sequence ID" value="KAK5627487.1"/>
    <property type="molecule type" value="Genomic_DNA"/>
</dbReference>
<sequence>MTATNRTSIPWAQDEGWDEHRTTIMDLYINQRKTLEEVKRIMEEKYGFRATGKMYKTRLKKWNFMKNKKQKKVFSERCEIERRIRPVGGTKVCPKRGQPSKQATAANMKTLVTRQNSPPTFVFSQTRPTIRSMAAPDFYKAPEDSFRFTHVYHSTVNCLKPVASGDTLVCSRMIEKLAEHMATAKILYALGYATIAIPLVDLCCNMYKSILTSQDFSAPHITGAAIIALSHVESRAAKAFLCFISKMSQIVLGGAHPLSILFHKFAAVGIENMVRCLAAVFTYYAGAHKYVGSQPYIYSGEWYRDVIKENVINANSLLRELKPLQRHLQYHLQQYAQGQPDSQPSLAHSGALRCRIAWIHYYAGQYKEATEVASAVLNGPVVDGRVVSGCGCYEILYEIAMAEEKYDLALELLREAVEASAKAYGHAHSKTAEKMVRLESHLRSRGHLDEADEVRRDLESRLEQICADVQRLCLQDI</sequence>
<evidence type="ECO:0000313" key="3">
    <source>
        <dbReference type="Proteomes" id="UP001305414"/>
    </source>
</evidence>
<dbReference type="InterPro" id="IPR025676">
    <property type="entry name" value="Clr5_dom"/>
</dbReference>
<dbReference type="InterPro" id="IPR011990">
    <property type="entry name" value="TPR-like_helical_dom_sf"/>
</dbReference>
<proteinExistence type="predicted"/>
<dbReference type="PANTHER" id="PTHR38788:SF3">
    <property type="entry name" value="CLR5 DOMAIN-CONTAINING PROTEIN"/>
    <property type="match status" value="1"/>
</dbReference>
<feature type="domain" description="Clr5" evidence="1">
    <location>
        <begin position="14"/>
        <end position="66"/>
    </location>
</feature>
<dbReference type="Pfam" id="PF14420">
    <property type="entry name" value="Clr5"/>
    <property type="match status" value="1"/>
</dbReference>
<keyword evidence="3" id="KW-1185">Reference proteome</keyword>
<dbReference type="Gene3D" id="1.25.40.10">
    <property type="entry name" value="Tetratricopeptide repeat domain"/>
    <property type="match status" value="1"/>
</dbReference>
<accession>A0AAN7Z361</accession>
<name>A0AAN7Z361_9PEZI</name>
<reference evidence="2 3" key="1">
    <citation type="submission" date="2023-10" db="EMBL/GenBank/DDBJ databases">
        <title>Draft genome sequence of Xylaria bambusicola isolate GMP-LS, the root and basal stem rot pathogen of sugarcane in Indonesia.</title>
        <authorList>
            <person name="Selvaraj P."/>
            <person name="Muralishankar V."/>
            <person name="Muruganantham S."/>
            <person name="Sp S."/>
            <person name="Haryani S."/>
            <person name="Lau K.J.X."/>
            <person name="Naqvi N.I."/>
        </authorList>
    </citation>
    <scope>NUCLEOTIDE SEQUENCE [LARGE SCALE GENOMIC DNA]</scope>
    <source>
        <strain evidence="2">GMP-LS</strain>
    </source>
</reference>
<dbReference type="Proteomes" id="UP001305414">
    <property type="component" value="Unassembled WGS sequence"/>
</dbReference>